<proteinExistence type="predicted"/>
<dbReference type="EMBL" id="BQFW01000005">
    <property type="protein sequence ID" value="GJJ71279.1"/>
    <property type="molecule type" value="Genomic_DNA"/>
</dbReference>
<feature type="domain" description="KANL3/Tex30 alpha/beta hydrolase-like" evidence="2">
    <location>
        <begin position="166"/>
        <end position="249"/>
    </location>
</feature>
<dbReference type="Gene3D" id="3.40.50.1820">
    <property type="entry name" value="alpha/beta hydrolase"/>
    <property type="match status" value="1"/>
</dbReference>
<keyword evidence="4" id="KW-1185">Reference proteome</keyword>
<reference evidence="3" key="2">
    <citation type="journal article" date="2022" name="Microbiol. Resour. Announc.">
        <title>Whole-Genome Sequence of Entomortierella parvispora E1425, a Mucoromycotan Fungus Associated with Burkholderiaceae-Related Endosymbiotic Bacteria.</title>
        <authorList>
            <person name="Herlambang A."/>
            <person name="Guo Y."/>
            <person name="Takashima Y."/>
            <person name="Narisawa K."/>
            <person name="Ohta H."/>
            <person name="Nishizawa T."/>
        </authorList>
    </citation>
    <scope>NUCLEOTIDE SEQUENCE</scope>
    <source>
        <strain evidence="3">E1425</strain>
    </source>
</reference>
<dbReference type="InterPro" id="IPR026555">
    <property type="entry name" value="NSL3/Tex30"/>
</dbReference>
<feature type="region of interest" description="Disordered" evidence="1">
    <location>
        <begin position="120"/>
        <end position="159"/>
    </location>
</feature>
<evidence type="ECO:0000313" key="4">
    <source>
        <dbReference type="Proteomes" id="UP000827284"/>
    </source>
</evidence>
<dbReference type="AlphaFoldDB" id="A0A9P3H6Y6"/>
<dbReference type="InterPro" id="IPR046879">
    <property type="entry name" value="KANL3/Tex30_Abhydrolase"/>
</dbReference>
<feature type="compositionally biased region" description="Low complexity" evidence="1">
    <location>
        <begin position="142"/>
        <end position="159"/>
    </location>
</feature>
<comment type="caution">
    <text evidence="3">The sequence shown here is derived from an EMBL/GenBank/DDBJ whole genome shotgun (WGS) entry which is preliminary data.</text>
</comment>
<organism evidence="3 4">
    <name type="scientific">Entomortierella parvispora</name>
    <dbReference type="NCBI Taxonomy" id="205924"/>
    <lineage>
        <taxon>Eukaryota</taxon>
        <taxon>Fungi</taxon>
        <taxon>Fungi incertae sedis</taxon>
        <taxon>Mucoromycota</taxon>
        <taxon>Mortierellomycotina</taxon>
        <taxon>Mortierellomycetes</taxon>
        <taxon>Mortierellales</taxon>
        <taxon>Mortierellaceae</taxon>
        <taxon>Entomortierella</taxon>
    </lineage>
</organism>
<dbReference type="Pfam" id="PF20408">
    <property type="entry name" value="Abhydrolase_11"/>
    <property type="match status" value="1"/>
</dbReference>
<dbReference type="PANTHER" id="PTHR13136">
    <property type="entry name" value="TESTIS DEVELOPMENT PROTEIN PRTD"/>
    <property type="match status" value="1"/>
</dbReference>
<dbReference type="PANTHER" id="PTHR13136:SF11">
    <property type="entry name" value="TESTIS-EXPRESSED PROTEIN 30"/>
    <property type="match status" value="1"/>
</dbReference>
<dbReference type="InterPro" id="IPR029058">
    <property type="entry name" value="AB_hydrolase_fold"/>
</dbReference>
<evidence type="ECO:0000313" key="3">
    <source>
        <dbReference type="EMBL" id="GJJ71279.1"/>
    </source>
</evidence>
<dbReference type="SUPFAM" id="SSF53474">
    <property type="entry name" value="alpha/beta-Hydrolases"/>
    <property type="match status" value="1"/>
</dbReference>
<sequence>MSNPTEESISVPNPSKTAIPVTLTSPPKGVKHSGFGIILGPGAGGDEKTPLLNALATEIAKQGHFCARYRLTVPNLPFRVSGCRRVMDHLFHPKTGLHPLQGCFLGGHSMGSRVAGTLAHQISRGESKAPAAKKSTAKGKKSAASASASSEDTSPTASSDYSPDFIPGLVLLSYPLHTADNTKSLRDQILYDIPARTSTLFISGLKDTMCQPKIFEKVFKDMKSSPREVVQVQDADHGLGYGTSKPAKAKKESLTTSIQEWVVAFMDDTIAGLEDRKDGAKAVVTHKKATLKQAGDEWTFVVSSVA</sequence>
<gene>
    <name evidence="3" type="ORF">EMPS_03629</name>
</gene>
<dbReference type="Proteomes" id="UP000827284">
    <property type="component" value="Unassembled WGS sequence"/>
</dbReference>
<evidence type="ECO:0000256" key="1">
    <source>
        <dbReference type="SAM" id="MobiDB-lite"/>
    </source>
</evidence>
<protein>
    <recommendedName>
        <fullName evidence="2">KANL3/Tex30 alpha/beta hydrolase-like domain-containing protein</fullName>
    </recommendedName>
</protein>
<evidence type="ECO:0000259" key="2">
    <source>
        <dbReference type="Pfam" id="PF20408"/>
    </source>
</evidence>
<dbReference type="OrthoDB" id="6415022at2759"/>
<name>A0A9P3H6Y6_9FUNG</name>
<reference evidence="3" key="1">
    <citation type="submission" date="2021-11" db="EMBL/GenBank/DDBJ databases">
        <authorList>
            <person name="Herlambang A."/>
            <person name="Guo Y."/>
            <person name="Takashima Y."/>
            <person name="Nishizawa T."/>
        </authorList>
    </citation>
    <scope>NUCLEOTIDE SEQUENCE</scope>
    <source>
        <strain evidence="3">E1425</strain>
    </source>
</reference>
<accession>A0A9P3H6Y6</accession>